<keyword evidence="1" id="KW-0472">Membrane</keyword>
<evidence type="ECO:0008006" key="4">
    <source>
        <dbReference type="Google" id="ProtNLM"/>
    </source>
</evidence>
<dbReference type="AlphaFoldDB" id="A0A1Q8E8J6"/>
<name>A0A1Q8E8J6_9STRE</name>
<reference evidence="3" key="1">
    <citation type="submission" date="2016-12" db="EMBL/GenBank/DDBJ databases">
        <authorList>
            <person name="Gulvik C.A."/>
        </authorList>
    </citation>
    <scope>NUCLEOTIDE SEQUENCE [LARGE SCALE GENOMIC DNA]</scope>
    <source>
        <strain evidence="3">NED12-00049-6B</strain>
    </source>
</reference>
<dbReference type="RefSeq" id="WP_075104459.1">
    <property type="nucleotide sequence ID" value="NZ_MSJM01000003.1"/>
</dbReference>
<evidence type="ECO:0000256" key="1">
    <source>
        <dbReference type="SAM" id="Phobius"/>
    </source>
</evidence>
<evidence type="ECO:0000313" key="3">
    <source>
        <dbReference type="Proteomes" id="UP000186890"/>
    </source>
</evidence>
<keyword evidence="1" id="KW-0812">Transmembrane</keyword>
<keyword evidence="1" id="KW-1133">Transmembrane helix</keyword>
<proteinExistence type="predicted"/>
<feature type="transmembrane region" description="Helical" evidence="1">
    <location>
        <begin position="39"/>
        <end position="59"/>
    </location>
</feature>
<protein>
    <recommendedName>
        <fullName evidence="4">Exosortase</fullName>
    </recommendedName>
</protein>
<dbReference type="OrthoDB" id="2222659at2"/>
<organism evidence="2 3">
    <name type="scientific">Streptococcus cuniculi</name>
    <dbReference type="NCBI Taxonomy" id="1432788"/>
    <lineage>
        <taxon>Bacteria</taxon>
        <taxon>Bacillati</taxon>
        <taxon>Bacillota</taxon>
        <taxon>Bacilli</taxon>
        <taxon>Lactobacillales</taxon>
        <taxon>Streptococcaceae</taxon>
        <taxon>Streptococcus</taxon>
    </lineage>
</organism>
<dbReference type="EMBL" id="MSJM01000003">
    <property type="protein sequence ID" value="OLF48106.1"/>
    <property type="molecule type" value="Genomic_DNA"/>
</dbReference>
<dbReference type="Proteomes" id="UP000186890">
    <property type="component" value="Unassembled WGS sequence"/>
</dbReference>
<evidence type="ECO:0000313" key="2">
    <source>
        <dbReference type="EMBL" id="OLF48106.1"/>
    </source>
</evidence>
<feature type="transmembrane region" description="Helical" evidence="1">
    <location>
        <begin position="9"/>
        <end position="27"/>
    </location>
</feature>
<feature type="transmembrane region" description="Helical" evidence="1">
    <location>
        <begin position="89"/>
        <end position="109"/>
    </location>
</feature>
<gene>
    <name evidence="2" type="ORF">BU202_03695</name>
</gene>
<sequence>MKILKRDSLFLCLIAFMYIGFQFLIPYLSSNELVQKAHYVNLVVLYIPLVVFLTSFAYGVRFGFHIRYALYVFLLFPLTIVLFQEWIFLYQVAYTLFALLGNGIGHLIYRLKR</sequence>
<accession>A0A1Q8E8J6</accession>
<feature type="transmembrane region" description="Helical" evidence="1">
    <location>
        <begin position="66"/>
        <end position="83"/>
    </location>
</feature>
<keyword evidence="3" id="KW-1185">Reference proteome</keyword>
<comment type="caution">
    <text evidence="2">The sequence shown here is derived from an EMBL/GenBank/DDBJ whole genome shotgun (WGS) entry which is preliminary data.</text>
</comment>